<comment type="caution">
    <text evidence="2">The sequence shown here is derived from an EMBL/GenBank/DDBJ whole genome shotgun (WGS) entry which is preliminary data.</text>
</comment>
<feature type="region of interest" description="Disordered" evidence="1">
    <location>
        <begin position="1"/>
        <end position="50"/>
    </location>
</feature>
<gene>
    <name evidence="2" type="ORF">GCM10020366_28290</name>
</gene>
<evidence type="ECO:0000256" key="1">
    <source>
        <dbReference type="SAM" id="MobiDB-lite"/>
    </source>
</evidence>
<protein>
    <submittedName>
        <fullName evidence="2">Uncharacterized protein</fullName>
    </submittedName>
</protein>
<dbReference type="Proteomes" id="UP001500483">
    <property type="component" value="Unassembled WGS sequence"/>
</dbReference>
<proteinExistence type="predicted"/>
<evidence type="ECO:0000313" key="3">
    <source>
        <dbReference type="Proteomes" id="UP001500483"/>
    </source>
</evidence>
<organism evidence="2 3">
    <name type="scientific">Saccharopolyspora gregorii</name>
    <dbReference type="NCBI Taxonomy" id="33914"/>
    <lineage>
        <taxon>Bacteria</taxon>
        <taxon>Bacillati</taxon>
        <taxon>Actinomycetota</taxon>
        <taxon>Actinomycetes</taxon>
        <taxon>Pseudonocardiales</taxon>
        <taxon>Pseudonocardiaceae</taxon>
        <taxon>Saccharopolyspora</taxon>
    </lineage>
</organism>
<sequence length="77" mass="7865">MIAHAVSAADAPSSLGRLGTSGTTRVCISDTEMPPKASTGTTTFVRAGGASSGRRGALRAWVMVLRSRSIPTFKAGD</sequence>
<dbReference type="EMBL" id="BAAAYK010000038">
    <property type="protein sequence ID" value="GAA3357997.1"/>
    <property type="molecule type" value="Genomic_DNA"/>
</dbReference>
<name>A0ABP6RQN7_9PSEU</name>
<keyword evidence="3" id="KW-1185">Reference proteome</keyword>
<reference evidence="3" key="1">
    <citation type="journal article" date="2019" name="Int. J. Syst. Evol. Microbiol.">
        <title>The Global Catalogue of Microorganisms (GCM) 10K type strain sequencing project: providing services to taxonomists for standard genome sequencing and annotation.</title>
        <authorList>
            <consortium name="The Broad Institute Genomics Platform"/>
            <consortium name="The Broad Institute Genome Sequencing Center for Infectious Disease"/>
            <person name="Wu L."/>
            <person name="Ma J."/>
        </authorList>
    </citation>
    <scope>NUCLEOTIDE SEQUENCE [LARGE SCALE GENOMIC DNA]</scope>
    <source>
        <strain evidence="3">JCM 9687</strain>
    </source>
</reference>
<accession>A0ABP6RQN7</accession>
<evidence type="ECO:0000313" key="2">
    <source>
        <dbReference type="EMBL" id="GAA3357997.1"/>
    </source>
</evidence>